<name>A0A401G1B6_9BACT</name>
<dbReference type="InterPro" id="IPR033248">
    <property type="entry name" value="Transketolase_C"/>
</dbReference>
<keyword evidence="3" id="KW-0786">Thiamine pyrophosphate</keyword>
<comment type="cofactor">
    <cofactor evidence="1">
        <name>thiamine diphosphate</name>
        <dbReference type="ChEBI" id="CHEBI:58937"/>
    </cofactor>
</comment>
<dbReference type="SUPFAM" id="SSF52518">
    <property type="entry name" value="Thiamin diphosphate-binding fold (THDP-binding)"/>
    <property type="match status" value="1"/>
</dbReference>
<proteinExistence type="predicted"/>
<keyword evidence="6" id="KW-1185">Reference proteome</keyword>
<reference evidence="6" key="2">
    <citation type="submission" date="2019-01" db="EMBL/GenBank/DDBJ databases">
        <title>Genome sequence of Desulfonema ishimotonii strain Tokyo 01.</title>
        <authorList>
            <person name="Fukui M."/>
        </authorList>
    </citation>
    <scope>NUCLEOTIDE SEQUENCE [LARGE SCALE GENOMIC DNA]</scope>
    <source>
        <strain evidence="6">Tokyo 01</strain>
    </source>
</reference>
<keyword evidence="2" id="KW-0560">Oxidoreductase</keyword>
<dbReference type="SMART" id="SM00861">
    <property type="entry name" value="Transket_pyr"/>
    <property type="match status" value="1"/>
</dbReference>
<evidence type="ECO:0000256" key="1">
    <source>
        <dbReference type="ARBA" id="ARBA00001964"/>
    </source>
</evidence>
<dbReference type="SUPFAM" id="SSF52922">
    <property type="entry name" value="TK C-terminal domain-like"/>
    <property type="match status" value="1"/>
</dbReference>
<dbReference type="PANTHER" id="PTHR43257:SF2">
    <property type="entry name" value="PYRUVATE DEHYDROGENASE E1 COMPONENT SUBUNIT BETA"/>
    <property type="match status" value="1"/>
</dbReference>
<feature type="domain" description="Transketolase-like pyrimidine-binding" evidence="4">
    <location>
        <begin position="4"/>
        <end position="179"/>
    </location>
</feature>
<dbReference type="Gene3D" id="3.40.50.920">
    <property type="match status" value="1"/>
</dbReference>
<dbReference type="OrthoDB" id="9780894at2"/>
<protein>
    <submittedName>
        <fullName evidence="5">Alpha-ketoacid dehydrogenase subunit beta</fullName>
    </submittedName>
</protein>
<evidence type="ECO:0000256" key="2">
    <source>
        <dbReference type="ARBA" id="ARBA00023002"/>
    </source>
</evidence>
<dbReference type="CDD" id="cd07036">
    <property type="entry name" value="TPP_PYR_E1-PDHc-beta_like"/>
    <property type="match status" value="1"/>
</dbReference>
<reference evidence="6" key="1">
    <citation type="submission" date="2017-11" db="EMBL/GenBank/DDBJ databases">
        <authorList>
            <person name="Watanabe M."/>
            <person name="Kojima H."/>
        </authorList>
    </citation>
    <scope>NUCLEOTIDE SEQUENCE [LARGE SCALE GENOMIC DNA]</scope>
    <source>
        <strain evidence="6">Tokyo 01</strain>
    </source>
</reference>
<organism evidence="5 6">
    <name type="scientific">Desulfonema ishimotonii</name>
    <dbReference type="NCBI Taxonomy" id="45657"/>
    <lineage>
        <taxon>Bacteria</taxon>
        <taxon>Pseudomonadati</taxon>
        <taxon>Thermodesulfobacteriota</taxon>
        <taxon>Desulfobacteria</taxon>
        <taxon>Desulfobacterales</taxon>
        <taxon>Desulfococcaceae</taxon>
        <taxon>Desulfonema</taxon>
    </lineage>
</organism>
<dbReference type="FunFam" id="3.40.50.970:FF:000001">
    <property type="entry name" value="Pyruvate dehydrogenase E1 beta subunit"/>
    <property type="match status" value="1"/>
</dbReference>
<dbReference type="InterPro" id="IPR009014">
    <property type="entry name" value="Transketo_C/PFOR_II"/>
</dbReference>
<evidence type="ECO:0000313" key="5">
    <source>
        <dbReference type="EMBL" id="GBC63005.1"/>
    </source>
</evidence>
<dbReference type="Gene3D" id="3.40.50.970">
    <property type="match status" value="1"/>
</dbReference>
<evidence type="ECO:0000313" key="6">
    <source>
        <dbReference type="Proteomes" id="UP000288096"/>
    </source>
</evidence>
<dbReference type="Pfam" id="PF02780">
    <property type="entry name" value="Transketolase_C"/>
    <property type="match status" value="1"/>
</dbReference>
<dbReference type="PANTHER" id="PTHR43257">
    <property type="entry name" value="PYRUVATE DEHYDROGENASE E1 COMPONENT BETA SUBUNIT"/>
    <property type="match status" value="1"/>
</dbReference>
<accession>A0A401G1B6</accession>
<dbReference type="RefSeq" id="WP_124330125.1">
    <property type="nucleotide sequence ID" value="NZ_BEXT01000001.1"/>
</dbReference>
<dbReference type="EMBL" id="BEXT01000001">
    <property type="protein sequence ID" value="GBC63005.1"/>
    <property type="molecule type" value="Genomic_DNA"/>
</dbReference>
<sequence length="326" mass="36358">MAKMTMVQAINLALRQEMETDDRVIVMGEDVGVDGGVFRVTDGLHEQFGPERALDTPLGEAGIVGMAIGMAVYGLRPVCEIQFSGFAYQNFHQIENHAARLRWRSQGRYHVPMVMRAPYGGGVRALEHHSESREAFWAHIPGLKMVIPSGPRNARALMVSAIRDPDPVVFYEAKALYRAFREEVPEAEETLPLGQSRMVREGGDLTIIAYGAMIRPALEAAEMLKKERGIETEVIDLLTISPLDETLFVASVRKTGHAMIVHEAPMSFGPGAEIVSRLVEKAFYYLEVPVARVTGYDVVTPLFSREKHYIPDAGRIVRRARRLLET</sequence>
<dbReference type="Pfam" id="PF02779">
    <property type="entry name" value="Transket_pyr"/>
    <property type="match status" value="1"/>
</dbReference>
<dbReference type="InterPro" id="IPR005475">
    <property type="entry name" value="Transketolase-like_Pyr-bd"/>
</dbReference>
<dbReference type="GO" id="GO:0016491">
    <property type="term" value="F:oxidoreductase activity"/>
    <property type="evidence" value="ECO:0007669"/>
    <property type="project" value="UniProtKB-KW"/>
</dbReference>
<dbReference type="Proteomes" id="UP000288096">
    <property type="component" value="Unassembled WGS sequence"/>
</dbReference>
<gene>
    <name evidence="5" type="ORF">DENIS_3994</name>
</gene>
<evidence type="ECO:0000259" key="4">
    <source>
        <dbReference type="SMART" id="SM00861"/>
    </source>
</evidence>
<evidence type="ECO:0000256" key="3">
    <source>
        <dbReference type="ARBA" id="ARBA00023052"/>
    </source>
</evidence>
<dbReference type="FunFam" id="3.40.50.920:FF:000001">
    <property type="entry name" value="Pyruvate dehydrogenase E1 beta subunit"/>
    <property type="match status" value="1"/>
</dbReference>
<comment type="caution">
    <text evidence="5">The sequence shown here is derived from an EMBL/GenBank/DDBJ whole genome shotgun (WGS) entry which is preliminary data.</text>
</comment>
<dbReference type="AlphaFoldDB" id="A0A401G1B6"/>
<dbReference type="InterPro" id="IPR029061">
    <property type="entry name" value="THDP-binding"/>
</dbReference>